<feature type="chain" id="PRO_5038944112" evidence="1">
    <location>
        <begin position="25"/>
        <end position="398"/>
    </location>
</feature>
<dbReference type="Proteomes" id="UP000004926">
    <property type="component" value="Chromosome"/>
</dbReference>
<dbReference type="eggNOG" id="COG1463">
    <property type="taxonomic scope" value="Bacteria"/>
</dbReference>
<sequence>MSALTRAVAAVVVALLLAAGIMTVASTDDSKHLTAYFERTVSLHPGAQVKVLGVGIGKVDSITVEGTRVRVELSYERDRDLPSGVEAALVPPSLLGDRFIQLTPPYTGGAVLPDGATLHTDRTAEPVEIDETYRGLDELARALGPQGANRDGALSELISALAENLEGNGDAMNRTVADLSDAVDTLAAGGPDLAATVTNLLSISENLAANDSQVRSLVDTLATVSTELNGQRTDLRTAVRTLGSAMSELAKFVQEHRPELATAIDDLATTTAAVRERKAELVELLDITPLAWSNLARVALPLNWDIDHPERVPAHARTSAPVSRFVLFEEIGVQLGHVMTAVCGQLPRQQRPRLAPLCAALHRTGKNLGEVASGLVKVLPTTSRPPESLGDILLGGLR</sequence>
<dbReference type="OrthoDB" id="4516955at2"/>
<dbReference type="InterPro" id="IPR024516">
    <property type="entry name" value="Mce_C"/>
</dbReference>
<evidence type="ECO:0000259" key="2">
    <source>
        <dbReference type="Pfam" id="PF02470"/>
    </source>
</evidence>
<dbReference type="PANTHER" id="PTHR33371">
    <property type="entry name" value="INTERMEMBRANE PHOSPHOLIPID TRANSPORT SYSTEM BINDING PROTEIN MLAD-RELATED"/>
    <property type="match status" value="1"/>
</dbReference>
<keyword evidence="1" id="KW-0732">Signal</keyword>
<dbReference type="InterPro" id="IPR005693">
    <property type="entry name" value="Mce"/>
</dbReference>
<evidence type="ECO:0000313" key="4">
    <source>
        <dbReference type="EMBL" id="EHR50257.1"/>
    </source>
</evidence>
<name>H5X8G1_9PSEU</name>
<evidence type="ECO:0000259" key="3">
    <source>
        <dbReference type="Pfam" id="PF11887"/>
    </source>
</evidence>
<dbReference type="PANTHER" id="PTHR33371:SF4">
    <property type="entry name" value="INTERMEMBRANE PHOSPHOLIPID TRANSPORT SYSTEM BINDING PROTEIN MLAD"/>
    <property type="match status" value="1"/>
</dbReference>
<dbReference type="Pfam" id="PF02470">
    <property type="entry name" value="MlaD"/>
    <property type="match status" value="1"/>
</dbReference>
<dbReference type="HOGENOM" id="CLU_692402_0_0_11"/>
<evidence type="ECO:0000256" key="1">
    <source>
        <dbReference type="SAM" id="SignalP"/>
    </source>
</evidence>
<dbReference type="NCBIfam" id="TIGR00996">
    <property type="entry name" value="Mtu_fam_mce"/>
    <property type="match status" value="1"/>
</dbReference>
<dbReference type="InterPro" id="IPR003399">
    <property type="entry name" value="Mce/MlaD"/>
</dbReference>
<dbReference type="RefSeq" id="WP_009153642.1">
    <property type="nucleotide sequence ID" value="NZ_CM001439.1"/>
</dbReference>
<feature type="domain" description="Mammalian cell entry C-terminal" evidence="3">
    <location>
        <begin position="111"/>
        <end position="286"/>
    </location>
</feature>
<evidence type="ECO:0000313" key="5">
    <source>
        <dbReference type="Proteomes" id="UP000004926"/>
    </source>
</evidence>
<proteinExistence type="predicted"/>
<dbReference type="GO" id="GO:0005576">
    <property type="term" value="C:extracellular region"/>
    <property type="evidence" value="ECO:0007669"/>
    <property type="project" value="TreeGrafter"/>
</dbReference>
<feature type="domain" description="Mce/MlaD" evidence="2">
    <location>
        <begin position="30"/>
        <end position="105"/>
    </location>
</feature>
<feature type="signal peptide" evidence="1">
    <location>
        <begin position="1"/>
        <end position="24"/>
    </location>
</feature>
<accession>H5X8G1</accession>
<reference evidence="4 5" key="1">
    <citation type="journal article" date="2012" name="Stand. Genomic Sci.">
        <title>Genome sequence of the ocean sediment bacterium Saccharomonospora marina type strain (XMU15(T)).</title>
        <authorList>
            <person name="Klenk H.P."/>
            <person name="Lu M."/>
            <person name="Lucas S."/>
            <person name="Lapidus A."/>
            <person name="Copeland A."/>
            <person name="Pitluck S."/>
            <person name="Goodwin L.A."/>
            <person name="Han C."/>
            <person name="Tapia R."/>
            <person name="Brambilla E.M."/>
            <person name="Potter G."/>
            <person name="Land M."/>
            <person name="Ivanova N."/>
            <person name="Rohde M."/>
            <person name="Goker M."/>
            <person name="Detter J.C."/>
            <person name="Li W.J."/>
            <person name="Kyrpides N.C."/>
            <person name="Woyke T."/>
        </authorList>
    </citation>
    <scope>NUCLEOTIDE SEQUENCE [LARGE SCALE GENOMIC DNA]</scope>
    <source>
        <strain evidence="4 5">XMU15</strain>
    </source>
</reference>
<dbReference type="Gene3D" id="1.10.287.950">
    <property type="entry name" value="Methyl-accepting chemotaxis protein"/>
    <property type="match status" value="1"/>
</dbReference>
<dbReference type="Pfam" id="PF11887">
    <property type="entry name" value="Mce4_CUP1"/>
    <property type="match status" value="1"/>
</dbReference>
<gene>
    <name evidence="4" type="ORF">SacmaDRAFT_2001</name>
</gene>
<dbReference type="STRING" id="882083.SacmaDRAFT_2001"/>
<protein>
    <submittedName>
        <fullName evidence="4">Virulence factor Mce family protein</fullName>
    </submittedName>
</protein>
<dbReference type="AlphaFoldDB" id="H5X8G1"/>
<organism evidence="4 5">
    <name type="scientific">Saccharomonospora marina XMU15</name>
    <dbReference type="NCBI Taxonomy" id="882083"/>
    <lineage>
        <taxon>Bacteria</taxon>
        <taxon>Bacillati</taxon>
        <taxon>Actinomycetota</taxon>
        <taxon>Actinomycetes</taxon>
        <taxon>Pseudonocardiales</taxon>
        <taxon>Pseudonocardiaceae</taxon>
        <taxon>Saccharomonospora</taxon>
    </lineage>
</organism>
<dbReference type="EMBL" id="CM001439">
    <property type="protein sequence ID" value="EHR50257.1"/>
    <property type="molecule type" value="Genomic_DNA"/>
</dbReference>
<dbReference type="InterPro" id="IPR052336">
    <property type="entry name" value="MlaD_Phospholipid_Transporter"/>
</dbReference>
<keyword evidence="5" id="KW-1185">Reference proteome</keyword>